<name>A0ABQ8II03_9ROSI</name>
<evidence type="ECO:0000256" key="6">
    <source>
        <dbReference type="RuleBase" id="RU367044"/>
    </source>
</evidence>
<proteinExistence type="inferred from homology"/>
<dbReference type="PANTHER" id="PTHR31232:SF156">
    <property type="entry name" value="PLANT SELF-INCOMPATIBILITY PROTEIN S1 FAMILY-RELATED"/>
    <property type="match status" value="1"/>
</dbReference>
<evidence type="ECO:0000256" key="5">
    <source>
        <dbReference type="ARBA" id="ARBA00022729"/>
    </source>
</evidence>
<keyword evidence="5" id="KW-0732">Signal</keyword>
<protein>
    <recommendedName>
        <fullName evidence="6">S-protein homolog</fullName>
    </recommendedName>
</protein>
<keyword evidence="3 6" id="KW-0713">Self-incompatibility</keyword>
<dbReference type="Proteomes" id="UP000827721">
    <property type="component" value="Unassembled WGS sequence"/>
</dbReference>
<sequence>MVSYNTIVSGRTREGSKVVTYGDHVEDGSEVATCGNHVEEGSKVATHSNHVEEGSEVAAYENHVKEGIEVAAYDSHFKEGTEVATYDSHVKEGTEVATYGNHVEEGEDVVIYGNHVKEAIRPAYSPIHTGTWHMHVVNGMSHEMRLLVHCRSGDTDLGMKNVTAGTEFEWKFKMNFFDRTVYWCYWCPEKGKNSMLISMCTRKMKHFFTDAITATVFGLLEMMVFT</sequence>
<evidence type="ECO:0000313" key="7">
    <source>
        <dbReference type="EMBL" id="KAH7576301.1"/>
    </source>
</evidence>
<comment type="caution">
    <text evidence="7">The sequence shown here is derived from an EMBL/GenBank/DDBJ whole genome shotgun (WGS) entry which is preliminary data.</text>
</comment>
<evidence type="ECO:0000256" key="3">
    <source>
        <dbReference type="ARBA" id="ARBA00022471"/>
    </source>
</evidence>
<dbReference type="InterPro" id="IPR010264">
    <property type="entry name" value="Self-incomp_S1"/>
</dbReference>
<keyword evidence="8" id="KW-1185">Reference proteome</keyword>
<dbReference type="Pfam" id="PF05938">
    <property type="entry name" value="Self-incomp_S1"/>
    <property type="match status" value="1"/>
</dbReference>
<accession>A0ABQ8II03</accession>
<reference evidence="7 8" key="1">
    <citation type="submission" date="2021-02" db="EMBL/GenBank/DDBJ databases">
        <title>Plant Genome Project.</title>
        <authorList>
            <person name="Zhang R.-G."/>
        </authorList>
    </citation>
    <scope>NUCLEOTIDE SEQUENCE [LARGE SCALE GENOMIC DNA]</scope>
    <source>
        <tissue evidence="7">Leaves</tissue>
    </source>
</reference>
<evidence type="ECO:0000256" key="2">
    <source>
        <dbReference type="ARBA" id="ARBA00005581"/>
    </source>
</evidence>
<comment type="subcellular location">
    <subcellularLocation>
        <location evidence="1 6">Secreted</location>
    </subcellularLocation>
</comment>
<gene>
    <name evidence="7" type="ORF">JRO89_XS01G0030900</name>
</gene>
<keyword evidence="4 6" id="KW-0964">Secreted</keyword>
<evidence type="ECO:0000256" key="1">
    <source>
        <dbReference type="ARBA" id="ARBA00004613"/>
    </source>
</evidence>
<organism evidence="7 8">
    <name type="scientific">Xanthoceras sorbifolium</name>
    <dbReference type="NCBI Taxonomy" id="99658"/>
    <lineage>
        <taxon>Eukaryota</taxon>
        <taxon>Viridiplantae</taxon>
        <taxon>Streptophyta</taxon>
        <taxon>Embryophyta</taxon>
        <taxon>Tracheophyta</taxon>
        <taxon>Spermatophyta</taxon>
        <taxon>Magnoliopsida</taxon>
        <taxon>eudicotyledons</taxon>
        <taxon>Gunneridae</taxon>
        <taxon>Pentapetalae</taxon>
        <taxon>rosids</taxon>
        <taxon>malvids</taxon>
        <taxon>Sapindales</taxon>
        <taxon>Sapindaceae</taxon>
        <taxon>Xanthoceroideae</taxon>
        <taxon>Xanthoceras</taxon>
    </lineage>
</organism>
<dbReference type="PANTHER" id="PTHR31232">
    <property type="match status" value="1"/>
</dbReference>
<comment type="similarity">
    <text evidence="2 6">Belongs to the plant self-incompatibility (S1) protein family.</text>
</comment>
<evidence type="ECO:0000256" key="4">
    <source>
        <dbReference type="ARBA" id="ARBA00022525"/>
    </source>
</evidence>
<evidence type="ECO:0000313" key="8">
    <source>
        <dbReference type="Proteomes" id="UP000827721"/>
    </source>
</evidence>
<dbReference type="EMBL" id="JAFEMO010000001">
    <property type="protein sequence ID" value="KAH7576301.1"/>
    <property type="molecule type" value="Genomic_DNA"/>
</dbReference>